<gene>
    <name evidence="1" type="ORF">DY000_02018584</name>
</gene>
<dbReference type="PANTHER" id="PTHR33710">
    <property type="entry name" value="BNAC02G09200D PROTEIN"/>
    <property type="match status" value="1"/>
</dbReference>
<accession>A0ABQ7D5L3</accession>
<dbReference type="SUPFAM" id="SSF56219">
    <property type="entry name" value="DNase I-like"/>
    <property type="match status" value="1"/>
</dbReference>
<dbReference type="PANTHER" id="PTHR33710:SF77">
    <property type="entry name" value="DNASE I-LIKE SUPERFAMILY PROTEIN"/>
    <property type="match status" value="1"/>
</dbReference>
<dbReference type="Gene3D" id="3.60.10.10">
    <property type="entry name" value="Endonuclease/exonuclease/phosphatase"/>
    <property type="match status" value="1"/>
</dbReference>
<sequence>MTKICPGWNYVSNHASDDDGRIIIIWKDPLVIQVVHQSRQSLTCLVTIPNKDPFYYTAVYASNLAEERIELWTEMFQLHSSFDLQSKAWFVGGDFNQIIRATEHSSPTVISQDYQMYLLQDSLLQTGLFDLRYYGASHSWKNNQPDMPIAKKLDKQLLNNLAISSFPHVVATFLPPSISDHAPCLLDLAYQLPKAGTQPFKFQNYLTKHPNFTQLVMDAWTQAGNSCCSLADLCWKLKSIKTDLKLLNKNNFSKIQERVSETHRLLEIVQVQALHTPTTQLFQEERDLNERWLFLRQIEECFFLQKSRINWLREGDLNTTYFHRICQVRASYNAIRSFLTASGILITDPLQMSQLAIAHFQEVLGPLHHHRPPIVSHLSWF</sequence>
<evidence type="ECO:0000313" key="2">
    <source>
        <dbReference type="Proteomes" id="UP000266723"/>
    </source>
</evidence>
<dbReference type="Proteomes" id="UP000266723">
    <property type="component" value="Unassembled WGS sequence"/>
</dbReference>
<proteinExistence type="predicted"/>
<keyword evidence="2" id="KW-1185">Reference proteome</keyword>
<dbReference type="EMBL" id="QGKV02000759">
    <property type="protein sequence ID" value="KAF3567732.1"/>
    <property type="molecule type" value="Genomic_DNA"/>
</dbReference>
<evidence type="ECO:0000313" key="1">
    <source>
        <dbReference type="EMBL" id="KAF3567732.1"/>
    </source>
</evidence>
<comment type="caution">
    <text evidence="1">The sequence shown here is derived from an EMBL/GenBank/DDBJ whole genome shotgun (WGS) entry which is preliminary data.</text>
</comment>
<reference evidence="1 2" key="1">
    <citation type="journal article" date="2020" name="BMC Genomics">
        <title>Intraspecific diversification of the crop wild relative Brassica cretica Lam. using demographic model selection.</title>
        <authorList>
            <person name="Kioukis A."/>
            <person name="Michalopoulou V.A."/>
            <person name="Briers L."/>
            <person name="Pirintsos S."/>
            <person name="Studholme D.J."/>
            <person name="Pavlidis P."/>
            <person name="Sarris P.F."/>
        </authorList>
    </citation>
    <scope>NUCLEOTIDE SEQUENCE [LARGE SCALE GENOMIC DNA]</scope>
    <source>
        <strain evidence="2">cv. PFS-1207/04</strain>
    </source>
</reference>
<organism evidence="1 2">
    <name type="scientific">Brassica cretica</name>
    <name type="common">Mustard</name>
    <dbReference type="NCBI Taxonomy" id="69181"/>
    <lineage>
        <taxon>Eukaryota</taxon>
        <taxon>Viridiplantae</taxon>
        <taxon>Streptophyta</taxon>
        <taxon>Embryophyta</taxon>
        <taxon>Tracheophyta</taxon>
        <taxon>Spermatophyta</taxon>
        <taxon>Magnoliopsida</taxon>
        <taxon>eudicotyledons</taxon>
        <taxon>Gunneridae</taxon>
        <taxon>Pentapetalae</taxon>
        <taxon>rosids</taxon>
        <taxon>malvids</taxon>
        <taxon>Brassicales</taxon>
        <taxon>Brassicaceae</taxon>
        <taxon>Brassiceae</taxon>
        <taxon>Brassica</taxon>
    </lineage>
</organism>
<evidence type="ECO:0008006" key="3">
    <source>
        <dbReference type="Google" id="ProtNLM"/>
    </source>
</evidence>
<dbReference type="InterPro" id="IPR036691">
    <property type="entry name" value="Endo/exonu/phosph_ase_sf"/>
</dbReference>
<protein>
    <recommendedName>
        <fullName evidence="3">Endonuclease/exonuclease/phosphatase domain-containing protein</fullName>
    </recommendedName>
</protein>
<name>A0ABQ7D5L3_BRACR</name>